<comment type="caution">
    <text evidence="5">Lacks conserved residue(s) required for the propagation of feature annotation.</text>
</comment>
<keyword evidence="1" id="KW-0645">Protease</keyword>
<dbReference type="PANTHER" id="PTHR11905">
    <property type="entry name" value="ADAM A DISINTEGRIN AND METALLOPROTEASE DOMAIN"/>
    <property type="match status" value="1"/>
</dbReference>
<name>G3MFI6_AMBMU</name>
<dbReference type="GO" id="GO:0006509">
    <property type="term" value="P:membrane protein ectodomain proteolysis"/>
    <property type="evidence" value="ECO:0007669"/>
    <property type="project" value="TreeGrafter"/>
</dbReference>
<dbReference type="AlphaFoldDB" id="G3MFI6"/>
<keyword evidence="4" id="KW-0482">Metalloprotease</keyword>
<evidence type="ECO:0000259" key="7">
    <source>
        <dbReference type="PROSITE" id="PS50215"/>
    </source>
</evidence>
<proteinExistence type="evidence at transcript level"/>
<feature type="signal peptide" evidence="6">
    <location>
        <begin position="1"/>
        <end position="16"/>
    </location>
</feature>
<feature type="binding site" evidence="5">
    <location>
        <position position="303"/>
    </location>
    <ligand>
        <name>Zn(2+)</name>
        <dbReference type="ChEBI" id="CHEBI:29105"/>
        <note>catalytic</note>
    </ligand>
</feature>
<dbReference type="InterPro" id="IPR024079">
    <property type="entry name" value="MetalloPept_cat_dom_sf"/>
</dbReference>
<keyword evidence="3 5" id="KW-0862">Zinc</keyword>
<keyword evidence="5" id="KW-0479">Metal-binding</keyword>
<evidence type="ECO:0000256" key="1">
    <source>
        <dbReference type="ARBA" id="ARBA00022670"/>
    </source>
</evidence>
<evidence type="ECO:0000256" key="2">
    <source>
        <dbReference type="ARBA" id="ARBA00022801"/>
    </source>
</evidence>
<feature type="domain" description="Peptidase M12B" evidence="7">
    <location>
        <begin position="154"/>
        <end position="366"/>
    </location>
</feature>
<dbReference type="Pfam" id="PF01421">
    <property type="entry name" value="Reprolysin"/>
    <property type="match status" value="1"/>
</dbReference>
<evidence type="ECO:0000256" key="4">
    <source>
        <dbReference type="ARBA" id="ARBA00023049"/>
    </source>
</evidence>
<protein>
    <recommendedName>
        <fullName evidence="7">Peptidase M12B domain-containing protein</fullName>
    </recommendedName>
</protein>
<feature type="binding site" evidence="5">
    <location>
        <position position="313"/>
    </location>
    <ligand>
        <name>Zn(2+)</name>
        <dbReference type="ChEBI" id="CHEBI:29105"/>
        <note>catalytic</note>
    </ligand>
</feature>
<dbReference type="EMBL" id="JO840637">
    <property type="protein sequence ID" value="AEO32254.1"/>
    <property type="molecule type" value="mRNA"/>
</dbReference>
<dbReference type="GO" id="GO:0004222">
    <property type="term" value="F:metalloendopeptidase activity"/>
    <property type="evidence" value="ECO:0007669"/>
    <property type="project" value="InterPro"/>
</dbReference>
<accession>G3MFI6</accession>
<evidence type="ECO:0000256" key="5">
    <source>
        <dbReference type="PROSITE-ProRule" id="PRU00276"/>
    </source>
</evidence>
<dbReference type="PANTHER" id="PTHR11905:SF159">
    <property type="entry name" value="ADAM METALLOPROTEASE"/>
    <property type="match status" value="1"/>
</dbReference>
<evidence type="ECO:0000256" key="3">
    <source>
        <dbReference type="ARBA" id="ARBA00022833"/>
    </source>
</evidence>
<dbReference type="SUPFAM" id="SSF55486">
    <property type="entry name" value="Metalloproteases ('zincins'), catalytic domain"/>
    <property type="match status" value="1"/>
</dbReference>
<sequence>MLMWFCFWGLISISSQEFVERGPAVYQQVYEDREDQSQKLLVIHDDYSLQLRKASVLADRVLLRNLRDEGITDRHVAGAHLERYLHEDVGLINATHRIDPVPLTERFTSGKAAHRISKIIVNEGIDGVADDGDILDEAATERILFPGGQLPENFTLELFFVSDYNHTKYFKQEENNLLEYIIVFTHAISLHLQRLTPPGFVSLTGIQATYTVRDPYIVLNEKGDILGHETVRRLGDLHGKNQTMRKVDALYLATPRDIVGKRGEGMTSDFLGFAFPGGVCTAWKFAIGEDLPGRYSGLPTAVHEIGHLLGCNHDGGKDAELCSPNLGFIMSPHAGGNRNYEFSSCSKSAIQTLLQERSAICLRENNTQRIVFSPNLAKKAGKVLNATDYCRSFFPNYHNVPHMKVMHEDNCSFRCPIQEKNGKQLYALLTAPNGTPCDENN</sequence>
<evidence type="ECO:0000313" key="8">
    <source>
        <dbReference type="EMBL" id="AEO32254.1"/>
    </source>
</evidence>
<dbReference type="PROSITE" id="PS50215">
    <property type="entry name" value="ADAM_MEPRO"/>
    <property type="match status" value="1"/>
</dbReference>
<reference evidence="8" key="1">
    <citation type="journal article" date="2011" name="PLoS ONE">
        <title>A deep insight into the sialotranscriptome of the gulf coast tick, Amblyomma maculatum.</title>
        <authorList>
            <person name="Karim S."/>
            <person name="Singh P."/>
            <person name="Ribeiro J.M."/>
        </authorList>
    </citation>
    <scope>NUCLEOTIDE SEQUENCE</scope>
    <source>
        <tissue evidence="8">Salivary gland</tissue>
    </source>
</reference>
<dbReference type="Gene3D" id="3.40.390.10">
    <property type="entry name" value="Collagenase (Catalytic Domain)"/>
    <property type="match status" value="1"/>
</dbReference>
<dbReference type="InterPro" id="IPR001590">
    <property type="entry name" value="Peptidase_M12B"/>
</dbReference>
<feature type="chain" id="PRO_5003446947" description="Peptidase M12B domain-containing protein" evidence="6">
    <location>
        <begin position="17"/>
        <end position="441"/>
    </location>
</feature>
<feature type="binding site" evidence="5">
    <location>
        <position position="307"/>
    </location>
    <ligand>
        <name>Zn(2+)</name>
        <dbReference type="ChEBI" id="CHEBI:29105"/>
        <note>catalytic</note>
    </ligand>
</feature>
<keyword evidence="6" id="KW-0732">Signal</keyword>
<feature type="active site" evidence="5">
    <location>
        <position position="304"/>
    </location>
</feature>
<feature type="non-terminal residue" evidence="8">
    <location>
        <position position="441"/>
    </location>
</feature>
<keyword evidence="2" id="KW-0378">Hydrolase</keyword>
<evidence type="ECO:0000256" key="6">
    <source>
        <dbReference type="SAM" id="SignalP"/>
    </source>
</evidence>
<organism evidence="8">
    <name type="scientific">Amblyomma maculatum</name>
    <name type="common">Gulf Coast tick</name>
    <dbReference type="NCBI Taxonomy" id="34609"/>
    <lineage>
        <taxon>Eukaryota</taxon>
        <taxon>Metazoa</taxon>
        <taxon>Ecdysozoa</taxon>
        <taxon>Arthropoda</taxon>
        <taxon>Chelicerata</taxon>
        <taxon>Arachnida</taxon>
        <taxon>Acari</taxon>
        <taxon>Parasitiformes</taxon>
        <taxon>Ixodida</taxon>
        <taxon>Ixodoidea</taxon>
        <taxon>Ixodidae</taxon>
        <taxon>Amblyomminae</taxon>
        <taxon>Amblyomma</taxon>
    </lineage>
</organism>
<dbReference type="GO" id="GO:0046872">
    <property type="term" value="F:metal ion binding"/>
    <property type="evidence" value="ECO:0007669"/>
    <property type="project" value="UniProtKB-KW"/>
</dbReference>